<reference evidence="5" key="1">
    <citation type="journal article" date="2014" name="Int. J. Syst. Evol. Microbiol.">
        <title>Complete genome sequence of Corynebacterium casei LMG S-19264T (=DSM 44701T), isolated from a smear-ripened cheese.</title>
        <authorList>
            <consortium name="US DOE Joint Genome Institute (JGI-PGF)"/>
            <person name="Walter F."/>
            <person name="Albersmeier A."/>
            <person name="Kalinowski J."/>
            <person name="Ruckert C."/>
        </authorList>
    </citation>
    <scope>NUCLEOTIDE SEQUENCE</scope>
    <source>
        <strain evidence="5">KCTC 42651</strain>
    </source>
</reference>
<comment type="caution">
    <text evidence="5">The sequence shown here is derived from an EMBL/GenBank/DDBJ whole genome shotgun (WGS) entry which is preliminary data.</text>
</comment>
<evidence type="ECO:0000256" key="3">
    <source>
        <dbReference type="ARBA" id="ARBA00022842"/>
    </source>
</evidence>
<evidence type="ECO:0000313" key="5">
    <source>
        <dbReference type="EMBL" id="GHD51064.1"/>
    </source>
</evidence>
<evidence type="ECO:0000256" key="1">
    <source>
        <dbReference type="ARBA" id="ARBA00022679"/>
    </source>
</evidence>
<proteinExistence type="predicted"/>
<keyword evidence="3" id="KW-0460">Magnesium</keyword>
<feature type="domain" description="MobA-like NTP transferase" evidence="4">
    <location>
        <begin position="7"/>
        <end position="136"/>
    </location>
</feature>
<keyword evidence="2" id="KW-0548">Nucleotidyltransferase</keyword>
<evidence type="ECO:0000259" key="4">
    <source>
        <dbReference type="Pfam" id="PF12804"/>
    </source>
</evidence>
<dbReference type="PANTHER" id="PTHR43584:SF8">
    <property type="entry name" value="N-ACETYLMURAMATE ALPHA-1-PHOSPHATE URIDYLYLTRANSFERASE"/>
    <property type="match status" value="1"/>
</dbReference>
<keyword evidence="6" id="KW-1185">Reference proteome</keyword>
<evidence type="ECO:0000313" key="6">
    <source>
        <dbReference type="Proteomes" id="UP000630353"/>
    </source>
</evidence>
<dbReference type="Gene3D" id="3.90.550.10">
    <property type="entry name" value="Spore Coat Polysaccharide Biosynthesis Protein SpsA, Chain A"/>
    <property type="match status" value="1"/>
</dbReference>
<dbReference type="EMBL" id="BMZS01000005">
    <property type="protein sequence ID" value="GHD51064.1"/>
    <property type="molecule type" value="Genomic_DNA"/>
</dbReference>
<accession>A0A919CPM9</accession>
<dbReference type="GO" id="GO:0016779">
    <property type="term" value="F:nucleotidyltransferase activity"/>
    <property type="evidence" value="ECO:0007669"/>
    <property type="project" value="UniProtKB-KW"/>
</dbReference>
<dbReference type="AlphaFoldDB" id="A0A919CPM9"/>
<evidence type="ECO:0000256" key="2">
    <source>
        <dbReference type="ARBA" id="ARBA00022695"/>
    </source>
</evidence>
<dbReference type="InterPro" id="IPR025877">
    <property type="entry name" value="MobA-like_NTP_Trfase"/>
</dbReference>
<reference evidence="5" key="2">
    <citation type="submission" date="2020-09" db="EMBL/GenBank/DDBJ databases">
        <authorList>
            <person name="Sun Q."/>
            <person name="Kim S."/>
        </authorList>
    </citation>
    <scope>NUCLEOTIDE SEQUENCE</scope>
    <source>
        <strain evidence="5">KCTC 42651</strain>
    </source>
</reference>
<dbReference type="CDD" id="cd02523">
    <property type="entry name" value="PC_cytidylyltransferase"/>
    <property type="match status" value="1"/>
</dbReference>
<dbReference type="RefSeq" id="WP_189989992.1">
    <property type="nucleotide sequence ID" value="NZ_BMZS01000005.1"/>
</dbReference>
<protein>
    <submittedName>
        <fullName evidence="5">Transferase</fullName>
    </submittedName>
</protein>
<dbReference type="Proteomes" id="UP000630353">
    <property type="component" value="Unassembled WGS sequence"/>
</dbReference>
<dbReference type="PANTHER" id="PTHR43584">
    <property type="entry name" value="NUCLEOTIDYL TRANSFERASE"/>
    <property type="match status" value="1"/>
</dbReference>
<gene>
    <name evidence="5" type="ORF">GCM10017083_25070</name>
</gene>
<keyword evidence="1 5" id="KW-0808">Transferase</keyword>
<dbReference type="InterPro" id="IPR029044">
    <property type="entry name" value="Nucleotide-diphossugar_trans"/>
</dbReference>
<dbReference type="InterPro" id="IPR050065">
    <property type="entry name" value="GlmU-like"/>
</dbReference>
<sequence length="254" mass="28035">MTDSRRVLILAAGRGRRMREATADRPKCLVELAGRPLLEWQRAAFRQAGIETVAAVGGYRADRLAQEIEVPFVNQAWETTNMVRSLTCAAAWLESGDTLVSYSDIAFNASAVERLAAATGDIAITYDRQWAPLWAGRFEAPLDDAETFRIDGGLVTEIGGRPQSPEEIQGQFMGLLRFSADGWRRIGRFLDGLEPAAVDRLDMTGLLARLIAAGESVEGVAVDGGWVEVDSESDLAYYESMIRAQAPRWTHDWR</sequence>
<name>A0A919CPM9_9PROT</name>
<organism evidence="5 6">
    <name type="scientific">Thalassobaculum fulvum</name>
    <dbReference type="NCBI Taxonomy" id="1633335"/>
    <lineage>
        <taxon>Bacteria</taxon>
        <taxon>Pseudomonadati</taxon>
        <taxon>Pseudomonadota</taxon>
        <taxon>Alphaproteobacteria</taxon>
        <taxon>Rhodospirillales</taxon>
        <taxon>Thalassobaculaceae</taxon>
        <taxon>Thalassobaculum</taxon>
    </lineage>
</organism>
<dbReference type="SUPFAM" id="SSF53448">
    <property type="entry name" value="Nucleotide-diphospho-sugar transferases"/>
    <property type="match status" value="1"/>
</dbReference>
<dbReference type="Pfam" id="PF12804">
    <property type="entry name" value="NTP_transf_3"/>
    <property type="match status" value="1"/>
</dbReference>